<dbReference type="InterPro" id="IPR001845">
    <property type="entry name" value="HTH_ArsR_DNA-bd_dom"/>
</dbReference>
<dbReference type="InterPro" id="IPR011991">
    <property type="entry name" value="ArsR-like_HTH"/>
</dbReference>
<keyword evidence="1" id="KW-0238">DNA-binding</keyword>
<feature type="domain" description="HTH arsR-type" evidence="2">
    <location>
        <begin position="33"/>
        <end position="111"/>
    </location>
</feature>
<dbReference type="SMART" id="SM00418">
    <property type="entry name" value="HTH_ARSR"/>
    <property type="match status" value="1"/>
</dbReference>
<dbReference type="InterPro" id="IPR036390">
    <property type="entry name" value="WH_DNA-bd_sf"/>
</dbReference>
<proteinExistence type="predicted"/>
<dbReference type="AlphaFoldDB" id="A0A1H3XEI5"/>
<dbReference type="STRING" id="571932.SAMN05421743_102127"/>
<keyword evidence="4" id="KW-1185">Reference proteome</keyword>
<evidence type="ECO:0000313" key="4">
    <source>
        <dbReference type="Proteomes" id="UP000198584"/>
    </source>
</evidence>
<protein>
    <submittedName>
        <fullName evidence="3">Predicted transcriptional regulator</fullName>
    </submittedName>
</protein>
<sequence length="327" mass="37153">MLNILPVCYNGDRIAVGGVEVKSLQLSFDNMLSISKALANQTRIEMLKILSEKPHNVNELKDKLGLPFSTTASHVNKLEEVGLIVTELVPGRGTQKVSAINYDRIIMDLFSEDLSADENEISFEMPIGDYLDCYVVPNCGLVAEDGYIGIQDDPRSFYEPERKRAQLLFFRDGYVEYRFPNRIPYGYQAKEIEFSAEVCSEAPNYKMDWPSDITVWINGYEAGTWTSPSDFGGERGIFTPDWWRTNYTQYGMLKQWKVTKKGCFIDGTMVDDSITLDDLMVCDKPYISFKIGIKEDAVNAGGMNLFGPKFGNYEQGILMHVKYEEKK</sequence>
<dbReference type="GO" id="GO:0003677">
    <property type="term" value="F:DNA binding"/>
    <property type="evidence" value="ECO:0007669"/>
    <property type="project" value="UniProtKB-KW"/>
</dbReference>
<dbReference type="GO" id="GO:0003700">
    <property type="term" value="F:DNA-binding transcription factor activity"/>
    <property type="evidence" value="ECO:0007669"/>
    <property type="project" value="InterPro"/>
</dbReference>
<reference evidence="3 4" key="1">
    <citation type="submission" date="2016-10" db="EMBL/GenBank/DDBJ databases">
        <authorList>
            <person name="de Groot N.N."/>
        </authorList>
    </citation>
    <scope>NUCLEOTIDE SEQUENCE [LARGE SCALE GENOMIC DNA]</scope>
    <source>
        <strain evidence="3 4">CCM7597</strain>
    </source>
</reference>
<dbReference type="EMBL" id="FNQR01000002">
    <property type="protein sequence ID" value="SDZ97766.1"/>
    <property type="molecule type" value="Genomic_DNA"/>
</dbReference>
<dbReference type="Proteomes" id="UP000198584">
    <property type="component" value="Unassembled WGS sequence"/>
</dbReference>
<name>A0A1H3XEI5_9BACI</name>
<dbReference type="CDD" id="cd00090">
    <property type="entry name" value="HTH_ARSR"/>
    <property type="match status" value="1"/>
</dbReference>
<gene>
    <name evidence="3" type="ORF">SAMN05421743_102127</name>
</gene>
<evidence type="ECO:0000313" key="3">
    <source>
        <dbReference type="EMBL" id="SDZ97766.1"/>
    </source>
</evidence>
<dbReference type="InterPro" id="IPR036388">
    <property type="entry name" value="WH-like_DNA-bd_sf"/>
</dbReference>
<organism evidence="3 4">
    <name type="scientific">Thalassobacillus cyri</name>
    <dbReference type="NCBI Taxonomy" id="571932"/>
    <lineage>
        <taxon>Bacteria</taxon>
        <taxon>Bacillati</taxon>
        <taxon>Bacillota</taxon>
        <taxon>Bacilli</taxon>
        <taxon>Bacillales</taxon>
        <taxon>Bacillaceae</taxon>
        <taxon>Thalassobacillus</taxon>
    </lineage>
</organism>
<evidence type="ECO:0000256" key="1">
    <source>
        <dbReference type="ARBA" id="ARBA00023125"/>
    </source>
</evidence>
<evidence type="ECO:0000259" key="2">
    <source>
        <dbReference type="SMART" id="SM00418"/>
    </source>
</evidence>
<dbReference type="Gene3D" id="1.10.10.10">
    <property type="entry name" value="Winged helix-like DNA-binding domain superfamily/Winged helix DNA-binding domain"/>
    <property type="match status" value="1"/>
</dbReference>
<dbReference type="RefSeq" id="WP_245728769.1">
    <property type="nucleotide sequence ID" value="NZ_FNQR01000002.1"/>
</dbReference>
<dbReference type="SUPFAM" id="SSF46785">
    <property type="entry name" value="Winged helix' DNA-binding domain"/>
    <property type="match status" value="1"/>
</dbReference>
<dbReference type="Pfam" id="PF01022">
    <property type="entry name" value="HTH_5"/>
    <property type="match status" value="1"/>
</dbReference>
<accession>A0A1H3XEI5</accession>